<feature type="binding site" evidence="7">
    <location>
        <position position="263"/>
    </location>
    <ligand>
        <name>carbamoyl phosphate</name>
        <dbReference type="ChEBI" id="CHEBI:58228"/>
    </ligand>
</feature>
<evidence type="ECO:0000256" key="5">
    <source>
        <dbReference type="ARBA" id="ARBA00043884"/>
    </source>
</evidence>
<feature type="binding site" evidence="7">
    <location>
        <position position="59"/>
    </location>
    <ligand>
        <name>carbamoyl phosphate</name>
        <dbReference type="ChEBI" id="CHEBI:58228"/>
    </ligand>
</feature>
<evidence type="ECO:0000313" key="10">
    <source>
        <dbReference type="EMBL" id="MBH8588820.1"/>
    </source>
</evidence>
<dbReference type="InterPro" id="IPR006131">
    <property type="entry name" value="Asp_carbamoyltransf_Asp/Orn-bd"/>
</dbReference>
<dbReference type="Proteomes" id="UP000641910">
    <property type="component" value="Unassembled WGS sequence"/>
</dbReference>
<proteinExistence type="inferred from homology"/>
<dbReference type="Gene3D" id="3.40.50.1370">
    <property type="entry name" value="Aspartate/ornithine carbamoyltransferase"/>
    <property type="match status" value="2"/>
</dbReference>
<sequence length="311" mass="35539">MTKRRFAPNHLFDTKDLSRNEIQTLLDRAQYWEEHWQPGHAPYQGRFAANLFFEPSTRTRFSFEVAEKKLGMEVIHFSPEVSSTAKGESLYDTVKTLSSLGVRVVVIRHADPCVFQELADRLPECALVNAGAGCLAHPTQALLDLYTMRKHFKELEGKKVAMIGDIKHSRVVRSSLWALSRFGMEIMVSGPDGMRDEEIEQLAPYVPFEDALREADVVMMLRVQLERHDQTLFSSAQAYFRQFGLTRKRARLMKPDAIIMHPGPVNRGVEIADEMVEDQRSKIFEQMKNGVWVRMAALERAMGGDFRCVSC</sequence>
<feature type="binding site" evidence="7">
    <location>
        <position position="170"/>
    </location>
    <ligand>
        <name>L-aspartate</name>
        <dbReference type="ChEBI" id="CHEBI:29991"/>
    </ligand>
</feature>
<evidence type="ECO:0000259" key="8">
    <source>
        <dbReference type="Pfam" id="PF00185"/>
    </source>
</evidence>
<keyword evidence="11" id="KW-1185">Reference proteome</keyword>
<feature type="binding site" evidence="7">
    <location>
        <position position="86"/>
    </location>
    <ligand>
        <name>L-aspartate</name>
        <dbReference type="ChEBI" id="CHEBI:29991"/>
    </ligand>
</feature>
<dbReference type="SUPFAM" id="SSF53671">
    <property type="entry name" value="Aspartate/ornithine carbamoyltransferase"/>
    <property type="match status" value="1"/>
</dbReference>
<feature type="binding site" evidence="7">
    <location>
        <position position="222"/>
    </location>
    <ligand>
        <name>L-aspartate</name>
        <dbReference type="ChEBI" id="CHEBI:29991"/>
    </ligand>
</feature>
<evidence type="ECO:0000256" key="2">
    <source>
        <dbReference type="ARBA" id="ARBA00008896"/>
    </source>
</evidence>
<keyword evidence="4 7" id="KW-0665">Pyrimidine biosynthesis</keyword>
<comment type="function">
    <text evidence="5 7">Catalyzes the condensation of carbamoyl phosphate and aspartate to form carbamoyl aspartate and inorganic phosphate, the committed step in the de novo pyrimidine nucleotide biosynthesis pathway.</text>
</comment>
<feature type="binding site" evidence="7">
    <location>
        <position position="108"/>
    </location>
    <ligand>
        <name>carbamoyl phosphate</name>
        <dbReference type="ChEBI" id="CHEBI:58228"/>
    </ligand>
</feature>
<evidence type="ECO:0000256" key="1">
    <source>
        <dbReference type="ARBA" id="ARBA00004852"/>
    </source>
</evidence>
<reference evidence="10 11" key="1">
    <citation type="submission" date="2020-12" db="EMBL/GenBank/DDBJ databases">
        <title>WGS of Thermoactinomyces spp.</title>
        <authorList>
            <person name="Cheng K."/>
        </authorList>
    </citation>
    <scope>NUCLEOTIDE SEQUENCE [LARGE SCALE GENOMIC DNA]</scope>
    <source>
        <strain evidence="11">CICC 10650\ACCC 41061</strain>
    </source>
</reference>
<dbReference type="NCBIfam" id="NF002032">
    <property type="entry name" value="PRK00856.1"/>
    <property type="match status" value="1"/>
</dbReference>
<evidence type="ECO:0000256" key="6">
    <source>
        <dbReference type="ARBA" id="ARBA00048859"/>
    </source>
</evidence>
<dbReference type="InterPro" id="IPR006132">
    <property type="entry name" value="Asp/Orn_carbamoyltranf_P-bd"/>
</dbReference>
<dbReference type="InterPro" id="IPR006130">
    <property type="entry name" value="Asp/Orn_carbamoylTrfase"/>
</dbReference>
<dbReference type="InterPro" id="IPR036901">
    <property type="entry name" value="Asp/Orn_carbamoylTrfase_sf"/>
</dbReference>
<dbReference type="PRINTS" id="PR00101">
    <property type="entry name" value="ATCASE"/>
</dbReference>
<keyword evidence="3 7" id="KW-0808">Transferase</keyword>
<protein>
    <recommendedName>
        <fullName evidence="7">Aspartate carbamoyltransferase</fullName>
        <ecNumber evidence="7">2.1.3.2</ecNumber>
    </recommendedName>
    <alternativeName>
        <fullName evidence="7">Aspartate transcarbamylase</fullName>
        <shortName evidence="7">ATCase</shortName>
    </alternativeName>
</protein>
<dbReference type="GO" id="GO:0004070">
    <property type="term" value="F:aspartate carbamoyltransferase activity"/>
    <property type="evidence" value="ECO:0007669"/>
    <property type="project" value="UniProtKB-EC"/>
</dbReference>
<evidence type="ECO:0000256" key="7">
    <source>
        <dbReference type="HAMAP-Rule" id="MF_00001"/>
    </source>
</evidence>
<dbReference type="Pfam" id="PF02729">
    <property type="entry name" value="OTCace_N"/>
    <property type="match status" value="1"/>
</dbReference>
<comment type="subunit">
    <text evidence="7">Heterododecamer (2C3:3R2) of six catalytic PyrB chains organized as two trimers (C3), and six regulatory PyrI chains organized as three dimers (R2).</text>
</comment>
<gene>
    <name evidence="7" type="primary">pyrB</name>
    <name evidence="10" type="ORF">I8U22_08335</name>
</gene>
<name>A0ABS0QHZ0_THEVU</name>
<dbReference type="EMBL" id="JAECVU010000004">
    <property type="protein sequence ID" value="MBH8588820.1"/>
    <property type="molecule type" value="Genomic_DNA"/>
</dbReference>
<dbReference type="PRINTS" id="PR00100">
    <property type="entry name" value="AOTCASE"/>
</dbReference>
<dbReference type="PANTHER" id="PTHR45753">
    <property type="entry name" value="ORNITHINE CARBAMOYLTRANSFERASE, MITOCHONDRIAL"/>
    <property type="match status" value="1"/>
</dbReference>
<comment type="catalytic activity">
    <reaction evidence="6 7">
        <text>carbamoyl phosphate + L-aspartate = N-carbamoyl-L-aspartate + phosphate + H(+)</text>
        <dbReference type="Rhea" id="RHEA:20013"/>
        <dbReference type="ChEBI" id="CHEBI:15378"/>
        <dbReference type="ChEBI" id="CHEBI:29991"/>
        <dbReference type="ChEBI" id="CHEBI:32814"/>
        <dbReference type="ChEBI" id="CHEBI:43474"/>
        <dbReference type="ChEBI" id="CHEBI:58228"/>
        <dbReference type="EC" id="2.1.3.2"/>
    </reaction>
</comment>
<feature type="domain" description="Aspartate/ornithine carbamoyltransferase carbamoyl-P binding" evidence="9">
    <location>
        <begin position="10"/>
        <end position="149"/>
    </location>
</feature>
<comment type="caution">
    <text evidence="10">The sequence shown here is derived from an EMBL/GenBank/DDBJ whole genome shotgun (WGS) entry which is preliminary data.</text>
</comment>
<comment type="pathway">
    <text evidence="1 7">Pyrimidine metabolism; UMP biosynthesis via de novo pathway; (S)-dihydroorotate from bicarbonate: step 2/3.</text>
</comment>
<comment type="similarity">
    <text evidence="2 7">Belongs to the aspartate/ornithine carbamoyltransferase superfamily. ATCase family.</text>
</comment>
<evidence type="ECO:0000256" key="3">
    <source>
        <dbReference type="ARBA" id="ARBA00022679"/>
    </source>
</evidence>
<dbReference type="NCBIfam" id="TIGR00670">
    <property type="entry name" value="asp_carb_tr"/>
    <property type="match status" value="1"/>
</dbReference>
<dbReference type="PANTHER" id="PTHR45753:SF6">
    <property type="entry name" value="ASPARTATE CARBAMOYLTRANSFERASE"/>
    <property type="match status" value="1"/>
</dbReference>
<accession>A0ABS0QHZ0</accession>
<feature type="binding site" evidence="7">
    <location>
        <position position="137"/>
    </location>
    <ligand>
        <name>carbamoyl phosphate</name>
        <dbReference type="ChEBI" id="CHEBI:58228"/>
    </ligand>
</feature>
<dbReference type="InterPro" id="IPR002082">
    <property type="entry name" value="Asp_carbamoyltransf"/>
</dbReference>
<feature type="binding site" evidence="7">
    <location>
        <position position="264"/>
    </location>
    <ligand>
        <name>carbamoyl phosphate</name>
        <dbReference type="ChEBI" id="CHEBI:58228"/>
    </ligand>
</feature>
<organism evidence="10 11">
    <name type="scientific">Thermoactinomyces vulgaris</name>
    <dbReference type="NCBI Taxonomy" id="2026"/>
    <lineage>
        <taxon>Bacteria</taxon>
        <taxon>Bacillati</taxon>
        <taxon>Bacillota</taxon>
        <taxon>Bacilli</taxon>
        <taxon>Bacillales</taxon>
        <taxon>Thermoactinomycetaceae</taxon>
        <taxon>Thermoactinomyces</taxon>
    </lineage>
</organism>
<evidence type="ECO:0000256" key="4">
    <source>
        <dbReference type="ARBA" id="ARBA00022975"/>
    </source>
</evidence>
<evidence type="ECO:0000313" key="11">
    <source>
        <dbReference type="Proteomes" id="UP000641910"/>
    </source>
</evidence>
<dbReference type="Pfam" id="PF00185">
    <property type="entry name" value="OTCace"/>
    <property type="match status" value="1"/>
</dbReference>
<feature type="domain" description="Aspartate/ornithine carbamoyltransferase Asp/Orn-binding" evidence="8">
    <location>
        <begin position="156"/>
        <end position="299"/>
    </location>
</feature>
<feature type="binding site" evidence="7">
    <location>
        <position position="140"/>
    </location>
    <ligand>
        <name>carbamoyl phosphate</name>
        <dbReference type="ChEBI" id="CHEBI:58228"/>
    </ligand>
</feature>
<dbReference type="EC" id="2.1.3.2" evidence="7"/>
<dbReference type="PROSITE" id="PS00097">
    <property type="entry name" value="CARBAMOYLTRANSFERASE"/>
    <property type="match status" value="1"/>
</dbReference>
<feature type="binding site" evidence="7">
    <location>
        <position position="58"/>
    </location>
    <ligand>
        <name>carbamoyl phosphate</name>
        <dbReference type="ChEBI" id="CHEBI:58228"/>
    </ligand>
</feature>
<dbReference type="HAMAP" id="MF_00001">
    <property type="entry name" value="Asp_carb_tr"/>
    <property type="match status" value="1"/>
</dbReference>
<evidence type="ECO:0000259" key="9">
    <source>
        <dbReference type="Pfam" id="PF02729"/>
    </source>
</evidence>